<dbReference type="EMBL" id="CP119069">
    <property type="protein sequence ID" value="WEL39298.1"/>
    <property type="molecule type" value="Genomic_DNA"/>
</dbReference>
<keyword evidence="2" id="KW-1185">Reference proteome</keyword>
<sequence>MMRPLNRHVEGETVYSFGKVESRLGDGKYKVTFREKDIIIATRGWLDTGTWIRMYGTFKSGVLRTAFVGDLGSVDINLLERAIEYTRERL</sequence>
<name>A0ABY8CK67_ENCHE</name>
<evidence type="ECO:0000313" key="1">
    <source>
        <dbReference type="EMBL" id="WEL39298.1"/>
    </source>
</evidence>
<organism evidence="1 2">
    <name type="scientific">Encephalitozoon hellem</name>
    <name type="common">Microsporidian parasite</name>
    <dbReference type="NCBI Taxonomy" id="27973"/>
    <lineage>
        <taxon>Eukaryota</taxon>
        <taxon>Fungi</taxon>
        <taxon>Fungi incertae sedis</taxon>
        <taxon>Microsporidia</taxon>
        <taxon>Unikaryonidae</taxon>
        <taxon>Encephalitozoon</taxon>
    </lineage>
</organism>
<evidence type="ECO:0000313" key="2">
    <source>
        <dbReference type="Proteomes" id="UP001217963"/>
    </source>
</evidence>
<proteinExistence type="predicted"/>
<protein>
    <submittedName>
        <fullName evidence="1">Telomere length regulation protein TEN1</fullName>
    </submittedName>
</protein>
<reference evidence="1 2" key="1">
    <citation type="submission" date="2023-02" db="EMBL/GenBank/DDBJ databases">
        <title>Encephalitozoon hellem ATCC 50451 complete genome.</title>
        <authorList>
            <person name="Mascarenhas dos Santos A.C."/>
            <person name="Julian A.T."/>
            <person name="Pombert J.-F."/>
        </authorList>
    </citation>
    <scope>NUCLEOTIDE SEQUENCE [LARGE SCALE GENOMIC DNA]</scope>
    <source>
        <strain evidence="1 2">ATCC 50451</strain>
    </source>
</reference>
<dbReference type="Proteomes" id="UP001217963">
    <property type="component" value="Chromosome VIII"/>
</dbReference>
<accession>A0ABY8CK67</accession>
<gene>
    <name evidence="1" type="ORF">PFJ87_08g01630</name>
</gene>